<gene>
    <name evidence="9" type="ORF">C5Y96_20090</name>
</gene>
<accession>A0A2S8F2H6</accession>
<dbReference type="Pfam" id="PF00196">
    <property type="entry name" value="GerE"/>
    <property type="match status" value="1"/>
</dbReference>
<keyword evidence="4 9" id="KW-0238">DNA-binding</keyword>
<dbReference type="InterPro" id="IPR001789">
    <property type="entry name" value="Sig_transdc_resp-reg_receiver"/>
</dbReference>
<name>A0A2S8F2H6_9BACT</name>
<dbReference type="AlphaFoldDB" id="A0A2S8F2H6"/>
<feature type="modified residue" description="4-aspartylphosphate" evidence="6">
    <location>
        <position position="59"/>
    </location>
</feature>
<dbReference type="PANTHER" id="PTHR44688">
    <property type="entry name" value="DNA-BINDING TRANSCRIPTIONAL ACTIVATOR DEVR_DOSR"/>
    <property type="match status" value="1"/>
</dbReference>
<evidence type="ECO:0000256" key="4">
    <source>
        <dbReference type="ARBA" id="ARBA00023125"/>
    </source>
</evidence>
<keyword evidence="5" id="KW-0804">Transcription</keyword>
<evidence type="ECO:0000256" key="3">
    <source>
        <dbReference type="ARBA" id="ARBA00023015"/>
    </source>
</evidence>
<evidence type="ECO:0000259" key="8">
    <source>
        <dbReference type="PROSITE" id="PS50110"/>
    </source>
</evidence>
<dbReference type="GO" id="GO:0003677">
    <property type="term" value="F:DNA binding"/>
    <property type="evidence" value="ECO:0007669"/>
    <property type="project" value="UniProtKB-KW"/>
</dbReference>
<protein>
    <submittedName>
        <fullName evidence="9">DNA-binding response regulator</fullName>
    </submittedName>
</protein>
<evidence type="ECO:0000256" key="6">
    <source>
        <dbReference type="PROSITE-ProRule" id="PRU00169"/>
    </source>
</evidence>
<dbReference type="PROSITE" id="PS50043">
    <property type="entry name" value="HTH_LUXR_2"/>
    <property type="match status" value="1"/>
</dbReference>
<evidence type="ECO:0000313" key="9">
    <source>
        <dbReference type="EMBL" id="PQO26343.1"/>
    </source>
</evidence>
<dbReference type="Gene3D" id="1.10.10.10">
    <property type="entry name" value="Winged helix-like DNA-binding domain superfamily/Winged helix DNA-binding domain"/>
    <property type="match status" value="1"/>
</dbReference>
<reference evidence="9 10" key="1">
    <citation type="submission" date="2018-02" db="EMBL/GenBank/DDBJ databases">
        <title>Comparative genomes isolates from brazilian mangrove.</title>
        <authorList>
            <person name="Araujo J.E."/>
            <person name="Taketani R.G."/>
            <person name="Silva M.C.P."/>
            <person name="Loureco M.V."/>
            <person name="Andreote F.D."/>
        </authorList>
    </citation>
    <scope>NUCLEOTIDE SEQUENCE [LARGE SCALE GENOMIC DNA]</scope>
    <source>
        <strain evidence="9 10">HEX-2 MGV</strain>
    </source>
</reference>
<dbReference type="InterPro" id="IPR000792">
    <property type="entry name" value="Tscrpt_reg_LuxR_C"/>
</dbReference>
<dbReference type="PRINTS" id="PR00038">
    <property type="entry name" value="HTHLUXR"/>
</dbReference>
<feature type="domain" description="Response regulatory" evidence="8">
    <location>
        <begin position="10"/>
        <end position="124"/>
    </location>
</feature>
<keyword evidence="2" id="KW-0902">Two-component regulatory system</keyword>
<dbReference type="Pfam" id="PF00072">
    <property type="entry name" value="Response_reg"/>
    <property type="match status" value="1"/>
</dbReference>
<dbReference type="GO" id="GO:0000160">
    <property type="term" value="P:phosphorelay signal transduction system"/>
    <property type="evidence" value="ECO:0007669"/>
    <property type="project" value="UniProtKB-KW"/>
</dbReference>
<dbReference type="OrthoDB" id="271936at2"/>
<keyword evidence="3" id="KW-0805">Transcription regulation</keyword>
<dbReference type="SUPFAM" id="SSF46894">
    <property type="entry name" value="C-terminal effector domain of the bipartite response regulators"/>
    <property type="match status" value="1"/>
</dbReference>
<dbReference type="CDD" id="cd06170">
    <property type="entry name" value="LuxR_C_like"/>
    <property type="match status" value="1"/>
</dbReference>
<dbReference type="SMART" id="SM00448">
    <property type="entry name" value="REC"/>
    <property type="match status" value="1"/>
</dbReference>
<evidence type="ECO:0000259" key="7">
    <source>
        <dbReference type="PROSITE" id="PS50043"/>
    </source>
</evidence>
<keyword evidence="1 6" id="KW-0597">Phosphoprotein</keyword>
<feature type="domain" description="HTH luxR-type" evidence="7">
    <location>
        <begin position="140"/>
        <end position="205"/>
    </location>
</feature>
<evidence type="ECO:0000256" key="5">
    <source>
        <dbReference type="ARBA" id="ARBA00023163"/>
    </source>
</evidence>
<dbReference type="FunFam" id="3.40.50.2300:FF:000018">
    <property type="entry name" value="DNA-binding transcriptional regulator NtrC"/>
    <property type="match status" value="1"/>
</dbReference>
<evidence type="ECO:0000256" key="2">
    <source>
        <dbReference type="ARBA" id="ARBA00023012"/>
    </source>
</evidence>
<organism evidence="9 10">
    <name type="scientific">Blastopirellula marina</name>
    <dbReference type="NCBI Taxonomy" id="124"/>
    <lineage>
        <taxon>Bacteria</taxon>
        <taxon>Pseudomonadati</taxon>
        <taxon>Planctomycetota</taxon>
        <taxon>Planctomycetia</taxon>
        <taxon>Pirellulales</taxon>
        <taxon>Pirellulaceae</taxon>
        <taxon>Blastopirellula</taxon>
    </lineage>
</organism>
<dbReference type="Gene3D" id="3.40.50.2300">
    <property type="match status" value="1"/>
</dbReference>
<evidence type="ECO:0000256" key="1">
    <source>
        <dbReference type="ARBA" id="ARBA00022553"/>
    </source>
</evidence>
<dbReference type="RefSeq" id="WP_105357081.1">
    <property type="nucleotide sequence ID" value="NZ_PUIA01000068.1"/>
</dbReference>
<dbReference type="InterPro" id="IPR036388">
    <property type="entry name" value="WH-like_DNA-bd_sf"/>
</dbReference>
<dbReference type="PROSITE" id="PS50110">
    <property type="entry name" value="RESPONSE_REGULATORY"/>
    <property type="match status" value="1"/>
</dbReference>
<dbReference type="InterPro" id="IPR016032">
    <property type="entry name" value="Sig_transdc_resp-reg_C-effctor"/>
</dbReference>
<comment type="caution">
    <text evidence="9">The sequence shown here is derived from an EMBL/GenBank/DDBJ whole genome shotgun (WGS) entry which is preliminary data.</text>
</comment>
<dbReference type="SUPFAM" id="SSF52172">
    <property type="entry name" value="CheY-like"/>
    <property type="match status" value="1"/>
</dbReference>
<dbReference type="PANTHER" id="PTHR44688:SF16">
    <property type="entry name" value="DNA-BINDING TRANSCRIPTIONAL ACTIVATOR DEVR_DOSR"/>
    <property type="match status" value="1"/>
</dbReference>
<dbReference type="EMBL" id="PUIA01000068">
    <property type="protein sequence ID" value="PQO26343.1"/>
    <property type="molecule type" value="Genomic_DNA"/>
</dbReference>
<proteinExistence type="predicted"/>
<dbReference type="InterPro" id="IPR011006">
    <property type="entry name" value="CheY-like_superfamily"/>
</dbReference>
<evidence type="ECO:0000313" key="10">
    <source>
        <dbReference type="Proteomes" id="UP000240009"/>
    </source>
</evidence>
<dbReference type="GO" id="GO:0006355">
    <property type="term" value="P:regulation of DNA-templated transcription"/>
    <property type="evidence" value="ECO:0007669"/>
    <property type="project" value="InterPro"/>
</dbReference>
<sequence length="221" mass="24694">MNDDDSSLGTVYIVEDNDDTRRSIEWTLASVGYSVEVFAEARSFLDRLDATAPCCVVVDLLLPGMTGLSLCQELNKRVVSSAVVMISGHGDIKSAVEAMKQGVVDFLEKPFGREQLLNSVHDASTRARRQYRESQEEARIADGLATLSPREREVFDCMADGMVTKQIATVLTISPRTVDVHRSKITQKLELDSPTQMAHFISIHKRQRDRKLRNNLPFPAN</sequence>
<dbReference type="Proteomes" id="UP000240009">
    <property type="component" value="Unassembled WGS sequence"/>
</dbReference>
<dbReference type="SMART" id="SM00421">
    <property type="entry name" value="HTH_LUXR"/>
    <property type="match status" value="1"/>
</dbReference>